<evidence type="ECO:0000313" key="2">
    <source>
        <dbReference type="Proteomes" id="UP000276133"/>
    </source>
</evidence>
<accession>A0A3M7R0M7</accession>
<reference evidence="1 2" key="1">
    <citation type="journal article" date="2018" name="Sci. Rep.">
        <title>Genomic signatures of local adaptation to the degree of environmental predictability in rotifers.</title>
        <authorList>
            <person name="Franch-Gras L."/>
            <person name="Hahn C."/>
            <person name="Garcia-Roger E.M."/>
            <person name="Carmona M.J."/>
            <person name="Serra M."/>
            <person name="Gomez A."/>
        </authorList>
    </citation>
    <scope>NUCLEOTIDE SEQUENCE [LARGE SCALE GENOMIC DNA]</scope>
    <source>
        <strain evidence="1">HYR1</strain>
    </source>
</reference>
<evidence type="ECO:0000313" key="1">
    <source>
        <dbReference type="EMBL" id="RNA17039.1"/>
    </source>
</evidence>
<name>A0A3M7R0M7_BRAPC</name>
<dbReference type="Proteomes" id="UP000276133">
    <property type="component" value="Unassembled WGS sequence"/>
</dbReference>
<proteinExistence type="predicted"/>
<protein>
    <submittedName>
        <fullName evidence="1">Uncharacterized protein</fullName>
    </submittedName>
</protein>
<comment type="caution">
    <text evidence="1">The sequence shown here is derived from an EMBL/GenBank/DDBJ whole genome shotgun (WGS) entry which is preliminary data.</text>
</comment>
<dbReference type="AlphaFoldDB" id="A0A3M7R0M7"/>
<sequence>MKIYFNLLELKESVGIFNYSFIPGTVNKISLQNTLQFYAFCTPLKRIIRDKEATRFTREMAESLLTNDPKGRPSKE</sequence>
<keyword evidence="2" id="KW-1185">Reference proteome</keyword>
<dbReference type="EMBL" id="REGN01004550">
    <property type="protein sequence ID" value="RNA17039.1"/>
    <property type="molecule type" value="Genomic_DNA"/>
</dbReference>
<organism evidence="1 2">
    <name type="scientific">Brachionus plicatilis</name>
    <name type="common">Marine rotifer</name>
    <name type="synonym">Brachionus muelleri</name>
    <dbReference type="NCBI Taxonomy" id="10195"/>
    <lineage>
        <taxon>Eukaryota</taxon>
        <taxon>Metazoa</taxon>
        <taxon>Spiralia</taxon>
        <taxon>Gnathifera</taxon>
        <taxon>Rotifera</taxon>
        <taxon>Eurotatoria</taxon>
        <taxon>Monogononta</taxon>
        <taxon>Pseudotrocha</taxon>
        <taxon>Ploima</taxon>
        <taxon>Brachionidae</taxon>
        <taxon>Brachionus</taxon>
    </lineage>
</organism>
<gene>
    <name evidence="1" type="ORF">BpHYR1_018049</name>
</gene>